<dbReference type="GO" id="GO:0052621">
    <property type="term" value="F:diguanylate cyclase activity"/>
    <property type="evidence" value="ECO:0007669"/>
    <property type="project" value="TreeGrafter"/>
</dbReference>
<keyword evidence="1" id="KW-0812">Transmembrane</keyword>
<evidence type="ECO:0000313" key="4">
    <source>
        <dbReference type="Proteomes" id="UP001144471"/>
    </source>
</evidence>
<proteinExistence type="predicted"/>
<dbReference type="InterPro" id="IPR000160">
    <property type="entry name" value="GGDEF_dom"/>
</dbReference>
<dbReference type="PROSITE" id="PS50887">
    <property type="entry name" value="GGDEF"/>
    <property type="match status" value="1"/>
</dbReference>
<dbReference type="AlphaFoldDB" id="A0A9W6GIJ8"/>
<dbReference type="NCBIfam" id="TIGR00254">
    <property type="entry name" value="GGDEF"/>
    <property type="match status" value="1"/>
</dbReference>
<accession>A0A9W6GIJ8</accession>
<evidence type="ECO:0000256" key="1">
    <source>
        <dbReference type="SAM" id="Phobius"/>
    </source>
</evidence>
<dbReference type="InterPro" id="IPR050469">
    <property type="entry name" value="Diguanylate_Cyclase"/>
</dbReference>
<keyword evidence="4" id="KW-1185">Reference proteome</keyword>
<feature type="transmembrane region" description="Helical" evidence="1">
    <location>
        <begin position="193"/>
        <end position="214"/>
    </location>
</feature>
<comment type="caution">
    <text evidence="3">The sequence shown here is derived from an EMBL/GenBank/DDBJ whole genome shotgun (WGS) entry which is preliminary data.</text>
</comment>
<reference evidence="3" key="1">
    <citation type="submission" date="2022-12" db="EMBL/GenBank/DDBJ databases">
        <title>Reference genome sequencing for broad-spectrum identification of bacterial and archaeal isolates by mass spectrometry.</title>
        <authorList>
            <person name="Sekiguchi Y."/>
            <person name="Tourlousse D.M."/>
        </authorList>
    </citation>
    <scope>NUCLEOTIDE SEQUENCE</scope>
    <source>
        <strain evidence="3">10succ1</strain>
    </source>
</reference>
<dbReference type="Pfam" id="PF00990">
    <property type="entry name" value="GGDEF"/>
    <property type="match status" value="1"/>
</dbReference>
<feature type="domain" description="GGDEF" evidence="2">
    <location>
        <begin position="320"/>
        <end position="451"/>
    </location>
</feature>
<dbReference type="PANTHER" id="PTHR45138">
    <property type="entry name" value="REGULATORY COMPONENTS OF SENSORY TRANSDUCTION SYSTEM"/>
    <property type="match status" value="1"/>
</dbReference>
<dbReference type="RefSeq" id="WP_281834589.1">
    <property type="nucleotide sequence ID" value="NZ_BSDY01000005.1"/>
</dbReference>
<sequence>MEGIKVKKYFKYNFLFYLLIVLVTLTNLTYLVYKGMEERKGREDFLRERVEEYMGEVGEELRGTSARYLDHGIIDMGEFNYLLRVVEGRWKIYSNWDGRWRDIELQGERYFLEKRSEGIILMDGRYYIYGKSVREDREVYSMWEIDQKFLEALEEKIGIEVGISSEVGIHYLIPVVNSPQGLKLYFNDERSSIVEAVVIGGYFFLVIAISLLHLKTVRGKIEEEEERVVEEVKLIKSNKINSSPVETDSIFFNINMAIKDLGERYLKKTGDLNMLRRRLTHTNLQLREVAIIDRLTGLYNKLFLYEVLNDLKKNRASRPYYSIVMMVDLDNFKRLNDTYGHLAGDRLLREIGDFLKKTCGEKGLAFRYGGDEFFIVFKQIRYEDFLELASYFEEEREEIIRNYIQVKLGMSTGAIILKDDEEYDVDKIIKEVDELLYEAKKKGKNQVVFKI</sequence>
<dbReference type="SUPFAM" id="SSF55073">
    <property type="entry name" value="Nucleotide cyclase"/>
    <property type="match status" value="1"/>
</dbReference>
<name>A0A9W6GIJ8_9FUSO</name>
<dbReference type="PANTHER" id="PTHR45138:SF9">
    <property type="entry name" value="DIGUANYLATE CYCLASE DGCM-RELATED"/>
    <property type="match status" value="1"/>
</dbReference>
<keyword evidence="1" id="KW-1133">Transmembrane helix</keyword>
<dbReference type="GO" id="GO:0043709">
    <property type="term" value="P:cell adhesion involved in single-species biofilm formation"/>
    <property type="evidence" value="ECO:0007669"/>
    <property type="project" value="TreeGrafter"/>
</dbReference>
<dbReference type="Proteomes" id="UP001144471">
    <property type="component" value="Unassembled WGS sequence"/>
</dbReference>
<feature type="transmembrane region" description="Helical" evidence="1">
    <location>
        <begin position="14"/>
        <end position="33"/>
    </location>
</feature>
<dbReference type="CDD" id="cd01949">
    <property type="entry name" value="GGDEF"/>
    <property type="match status" value="1"/>
</dbReference>
<dbReference type="InterPro" id="IPR029787">
    <property type="entry name" value="Nucleotide_cyclase"/>
</dbReference>
<evidence type="ECO:0000259" key="2">
    <source>
        <dbReference type="PROSITE" id="PS50887"/>
    </source>
</evidence>
<dbReference type="EMBL" id="BSDY01000005">
    <property type="protein sequence ID" value="GLI55839.1"/>
    <property type="molecule type" value="Genomic_DNA"/>
</dbReference>
<organism evidence="3 4">
    <name type="scientific">Propionigenium maris DSM 9537</name>
    <dbReference type="NCBI Taxonomy" id="1123000"/>
    <lineage>
        <taxon>Bacteria</taxon>
        <taxon>Fusobacteriati</taxon>
        <taxon>Fusobacteriota</taxon>
        <taxon>Fusobacteriia</taxon>
        <taxon>Fusobacteriales</taxon>
        <taxon>Fusobacteriaceae</taxon>
        <taxon>Propionigenium</taxon>
    </lineage>
</organism>
<dbReference type="GO" id="GO:0005886">
    <property type="term" value="C:plasma membrane"/>
    <property type="evidence" value="ECO:0007669"/>
    <property type="project" value="TreeGrafter"/>
</dbReference>
<dbReference type="Gene3D" id="3.30.70.270">
    <property type="match status" value="1"/>
</dbReference>
<dbReference type="SMART" id="SM00267">
    <property type="entry name" value="GGDEF"/>
    <property type="match status" value="1"/>
</dbReference>
<keyword evidence="1" id="KW-0472">Membrane</keyword>
<evidence type="ECO:0000313" key="3">
    <source>
        <dbReference type="EMBL" id="GLI55839.1"/>
    </source>
</evidence>
<dbReference type="InterPro" id="IPR043128">
    <property type="entry name" value="Rev_trsase/Diguanyl_cyclase"/>
</dbReference>
<dbReference type="GO" id="GO:1902201">
    <property type="term" value="P:negative regulation of bacterial-type flagellum-dependent cell motility"/>
    <property type="evidence" value="ECO:0007669"/>
    <property type="project" value="TreeGrafter"/>
</dbReference>
<gene>
    <name evidence="3" type="ORF">PM10SUCC1_13530</name>
</gene>
<protein>
    <recommendedName>
        <fullName evidence="2">GGDEF domain-containing protein</fullName>
    </recommendedName>
</protein>